<evidence type="ECO:0000313" key="2">
    <source>
        <dbReference type="EMBL" id="GJS63222.1"/>
    </source>
</evidence>
<dbReference type="Pfam" id="PF22909">
    <property type="entry name" value="Caulimovir_coat_dom"/>
    <property type="match status" value="1"/>
</dbReference>
<dbReference type="PRINTS" id="PR00221">
    <property type="entry name" value="CAULIMOCOAT"/>
</dbReference>
<accession>A0ABQ4XEH9</accession>
<dbReference type="EMBL" id="BQNB010009415">
    <property type="protein sequence ID" value="GJS63222.1"/>
    <property type="molecule type" value="Genomic_DNA"/>
</dbReference>
<reference evidence="2" key="1">
    <citation type="journal article" date="2022" name="Int. J. Mol. Sci.">
        <title>Draft Genome of Tanacetum Coccineum: Genomic Comparison of Closely Related Tanacetum-Family Plants.</title>
        <authorList>
            <person name="Yamashiro T."/>
            <person name="Shiraishi A."/>
            <person name="Nakayama K."/>
            <person name="Satake H."/>
        </authorList>
    </citation>
    <scope>NUCLEOTIDE SEQUENCE</scope>
</reference>
<proteinExistence type="predicted"/>
<comment type="subcellular location">
    <subcellularLocation>
        <location evidence="1">Host cell</location>
    </subcellularLocation>
</comment>
<keyword evidence="2" id="KW-0167">Capsid protein</keyword>
<name>A0ABQ4XEH9_9ASTR</name>
<evidence type="ECO:0000256" key="1">
    <source>
        <dbReference type="ARBA" id="ARBA00004340"/>
    </source>
</evidence>
<organism evidence="2 3">
    <name type="scientific">Tanacetum coccineum</name>
    <dbReference type="NCBI Taxonomy" id="301880"/>
    <lineage>
        <taxon>Eukaryota</taxon>
        <taxon>Viridiplantae</taxon>
        <taxon>Streptophyta</taxon>
        <taxon>Embryophyta</taxon>
        <taxon>Tracheophyta</taxon>
        <taxon>Spermatophyta</taxon>
        <taxon>Magnoliopsida</taxon>
        <taxon>eudicotyledons</taxon>
        <taxon>Gunneridae</taxon>
        <taxon>Pentapetalae</taxon>
        <taxon>asterids</taxon>
        <taxon>campanulids</taxon>
        <taxon>Asterales</taxon>
        <taxon>Asteraceae</taxon>
        <taxon>Asteroideae</taxon>
        <taxon>Anthemideae</taxon>
        <taxon>Anthemidinae</taxon>
        <taxon>Tanacetum</taxon>
    </lineage>
</organism>
<evidence type="ECO:0000313" key="3">
    <source>
        <dbReference type="Proteomes" id="UP001151760"/>
    </source>
</evidence>
<keyword evidence="3" id="KW-1185">Reference proteome</keyword>
<keyword evidence="2" id="KW-0946">Virion</keyword>
<sequence length="369" mass="43202">MASLDIPSEANDEDADIIFDYSSDENPYENPYTEYNFAQKRKKSYVDEDLQREFDYKPPTQTERYLYQQGKIRTKKNKWEQIPPQYIPKIPITRMDYDILNLDCETDIDEIIQDWNNRLSAQIQLTEELRVLNPRDLLNFIIHRTSGNVYRFIESLDELELSRIATTDAMTTFKNVVARIVQEFTGRIPGVEASNKAFREHAYWRLINLKICNMCYLDPFICEFSDQYYKLDPTRQKTALEMFFNKLPESVSTKIKDMYNGILQDGTRIQDTLGARITTLKAWMRQECLQETAKKEAQVKLCCEMQSDKVGHYANTCPKKGEKKETEVLKIAYDLGYEPLEDSDIDSDIEIYAYTNSSDYSSDTSSNHE</sequence>
<dbReference type="Proteomes" id="UP001151760">
    <property type="component" value="Unassembled WGS sequence"/>
</dbReference>
<reference evidence="2" key="2">
    <citation type="submission" date="2022-01" db="EMBL/GenBank/DDBJ databases">
        <authorList>
            <person name="Yamashiro T."/>
            <person name="Shiraishi A."/>
            <person name="Satake H."/>
            <person name="Nakayama K."/>
        </authorList>
    </citation>
    <scope>NUCLEOTIDE SEQUENCE</scope>
</reference>
<dbReference type="InterPro" id="IPR001988">
    <property type="entry name" value="Caulimo_coat"/>
</dbReference>
<gene>
    <name evidence="2" type="ORF">Tco_0677786</name>
</gene>
<protein>
    <submittedName>
        <fullName evidence="2">Coat protein</fullName>
    </submittedName>
</protein>
<comment type="caution">
    <text evidence="2">The sequence shown here is derived from an EMBL/GenBank/DDBJ whole genome shotgun (WGS) entry which is preliminary data.</text>
</comment>